<dbReference type="NCBIfam" id="NF040763">
    <property type="entry name" value="FeFe_hydrog_A6"/>
    <property type="match status" value="1"/>
</dbReference>
<organism evidence="11">
    <name type="scientific">Stygiella incarcerata</name>
    <dbReference type="NCBI Taxonomy" id="1712417"/>
    <lineage>
        <taxon>Eukaryota</taxon>
        <taxon>Discoba</taxon>
        <taxon>Jakobida</taxon>
        <taxon>Andalucina</taxon>
        <taxon>Stygiellidae</taxon>
        <taxon>Stygiella</taxon>
    </lineage>
</organism>
<dbReference type="Pfam" id="PF13510">
    <property type="entry name" value="Fer2_4"/>
    <property type="match status" value="1"/>
</dbReference>
<dbReference type="Gene3D" id="3.40.950.10">
    <property type="entry name" value="Fe-only Hydrogenase (Larger Subunit), Chain L, domain 3"/>
    <property type="match status" value="1"/>
</dbReference>
<dbReference type="InterPro" id="IPR019574">
    <property type="entry name" value="NADH_UbQ_OxRdtase_Gsu_4Fe4S-bd"/>
</dbReference>
<evidence type="ECO:0000313" key="11">
    <source>
        <dbReference type="EMBL" id="ANM86737.1"/>
    </source>
</evidence>
<dbReference type="GO" id="GO:0008137">
    <property type="term" value="F:NADH dehydrogenase (ubiquinone) activity"/>
    <property type="evidence" value="ECO:0007669"/>
    <property type="project" value="InterPro"/>
</dbReference>
<dbReference type="PROSITE" id="PS00641">
    <property type="entry name" value="COMPLEX1_75K_1"/>
    <property type="match status" value="1"/>
</dbReference>
<feature type="domain" description="4Fe-4S ferredoxin-type" evidence="9">
    <location>
        <begin position="163"/>
        <end position="193"/>
    </location>
</feature>
<dbReference type="SMART" id="SM00929">
    <property type="entry name" value="NADH-G_4Fe-4S_3"/>
    <property type="match status" value="1"/>
</dbReference>
<dbReference type="SMART" id="SM00902">
    <property type="entry name" value="Fe_hyd_SSU"/>
    <property type="match status" value="1"/>
</dbReference>
<dbReference type="Pfam" id="PF02906">
    <property type="entry name" value="Fe_hyd_lg_C"/>
    <property type="match status" value="1"/>
</dbReference>
<dbReference type="InterPro" id="IPR017896">
    <property type="entry name" value="4Fe4S_Fe-S-bd"/>
</dbReference>
<comment type="cofactor">
    <cofactor evidence="1">
        <name>[4Fe-4S] cluster</name>
        <dbReference type="ChEBI" id="CHEBI:49883"/>
    </cofactor>
</comment>
<evidence type="ECO:0000256" key="3">
    <source>
        <dbReference type="ARBA" id="ARBA00022485"/>
    </source>
</evidence>
<dbReference type="GO" id="GO:0042773">
    <property type="term" value="P:ATP synthesis coupled electron transport"/>
    <property type="evidence" value="ECO:0007669"/>
    <property type="project" value="InterPro"/>
</dbReference>
<keyword evidence="3" id="KW-0004">4Fe-4S</keyword>
<dbReference type="EMBL" id="KT984517">
    <property type="protein sequence ID" value="ANM86737.1"/>
    <property type="molecule type" value="mRNA"/>
</dbReference>
<dbReference type="Pfam" id="PF10588">
    <property type="entry name" value="NADH-G_4Fe-4S_3"/>
    <property type="match status" value="1"/>
</dbReference>
<dbReference type="PROSITE" id="PS00198">
    <property type="entry name" value="4FE4S_FER_1"/>
    <property type="match status" value="1"/>
</dbReference>
<dbReference type="Gene3D" id="3.40.50.1780">
    <property type="match status" value="1"/>
</dbReference>
<dbReference type="PROSITE" id="PS51085">
    <property type="entry name" value="2FE2S_FER_2"/>
    <property type="match status" value="1"/>
</dbReference>
<keyword evidence="5" id="KW-0677">Repeat</keyword>
<dbReference type="PROSITE" id="PS51379">
    <property type="entry name" value="4FE4S_FER_2"/>
    <property type="match status" value="2"/>
</dbReference>
<evidence type="ECO:0000256" key="6">
    <source>
        <dbReference type="ARBA" id="ARBA00023004"/>
    </source>
</evidence>
<name>A0A192ZIJ0_9EUKA</name>
<evidence type="ECO:0000256" key="2">
    <source>
        <dbReference type="ARBA" id="ARBA00006596"/>
    </source>
</evidence>
<dbReference type="NCBIfam" id="TIGR02512">
    <property type="entry name" value="FeFe_hydrog_A"/>
    <property type="match status" value="1"/>
</dbReference>
<dbReference type="GO" id="GO:0008901">
    <property type="term" value="F:ferredoxin hydrogenase activity"/>
    <property type="evidence" value="ECO:0007669"/>
    <property type="project" value="InterPro"/>
</dbReference>
<keyword evidence="7" id="KW-0411">Iron-sulfur</keyword>
<dbReference type="SUPFAM" id="SSF54862">
    <property type="entry name" value="4Fe-4S ferredoxins"/>
    <property type="match status" value="1"/>
</dbReference>
<comment type="similarity">
    <text evidence="2">Belongs to the NARF family.</text>
</comment>
<dbReference type="PANTHER" id="PTHR11615">
    <property type="entry name" value="NITRATE, FORMATE, IRON DEHYDROGENASE"/>
    <property type="match status" value="1"/>
</dbReference>
<gene>
    <name evidence="11" type="primary">HYDA1</name>
</gene>
<evidence type="ECO:0000259" key="10">
    <source>
        <dbReference type="PROSITE" id="PS51839"/>
    </source>
</evidence>
<dbReference type="Pfam" id="PF02256">
    <property type="entry name" value="Fe_hyd_SSU"/>
    <property type="match status" value="1"/>
</dbReference>
<dbReference type="InterPro" id="IPR050340">
    <property type="entry name" value="Cytosolic_Fe-S_CAF"/>
</dbReference>
<protein>
    <submittedName>
        <fullName evidence="11">Fe-hydrogenase 1</fullName>
    </submittedName>
</protein>
<evidence type="ECO:0000259" key="9">
    <source>
        <dbReference type="PROSITE" id="PS51379"/>
    </source>
</evidence>
<feature type="domain" description="4Fe-4S His(Cys)3-ligated-type" evidence="10">
    <location>
        <begin position="102"/>
        <end position="141"/>
    </location>
</feature>
<dbReference type="GO" id="GO:0051539">
    <property type="term" value="F:4 iron, 4 sulfur cluster binding"/>
    <property type="evidence" value="ECO:0007669"/>
    <property type="project" value="UniProtKB-KW"/>
</dbReference>
<evidence type="ECO:0000259" key="8">
    <source>
        <dbReference type="PROSITE" id="PS51085"/>
    </source>
</evidence>
<dbReference type="InterPro" id="IPR003149">
    <property type="entry name" value="Fe_hydrogenase_ssu"/>
</dbReference>
<evidence type="ECO:0000256" key="7">
    <source>
        <dbReference type="ARBA" id="ARBA00023014"/>
    </source>
</evidence>
<dbReference type="AlphaFoldDB" id="A0A192ZIJ0"/>
<evidence type="ECO:0000256" key="5">
    <source>
        <dbReference type="ARBA" id="ARBA00022737"/>
    </source>
</evidence>
<dbReference type="InterPro" id="IPR013352">
    <property type="entry name" value="Fe_hydrogenase_subset"/>
</dbReference>
<dbReference type="SUPFAM" id="SSF53920">
    <property type="entry name" value="Fe-only hydrogenase"/>
    <property type="match status" value="1"/>
</dbReference>
<evidence type="ECO:0000256" key="4">
    <source>
        <dbReference type="ARBA" id="ARBA00022723"/>
    </source>
</evidence>
<keyword evidence="6" id="KW-0408">Iron</keyword>
<dbReference type="GO" id="GO:0016020">
    <property type="term" value="C:membrane"/>
    <property type="evidence" value="ECO:0007669"/>
    <property type="project" value="InterPro"/>
</dbReference>
<dbReference type="InterPro" id="IPR004108">
    <property type="entry name" value="Fe_hydrogenase_lsu_C"/>
</dbReference>
<feature type="domain" description="2Fe-2S ferredoxin-type" evidence="8">
    <location>
        <begin position="24"/>
        <end position="102"/>
    </location>
</feature>
<accession>A0A192ZIJ0</accession>
<dbReference type="InterPro" id="IPR049830">
    <property type="entry name" value="HndD"/>
</dbReference>
<feature type="domain" description="4Fe-4S ferredoxin-type" evidence="9">
    <location>
        <begin position="206"/>
        <end position="235"/>
    </location>
</feature>
<dbReference type="Pfam" id="PF12838">
    <property type="entry name" value="Fer4_7"/>
    <property type="match status" value="1"/>
</dbReference>
<dbReference type="Gene3D" id="4.10.260.20">
    <property type="entry name" value="Iron hydrogenase, small subunit"/>
    <property type="match status" value="1"/>
</dbReference>
<dbReference type="Gene3D" id="3.10.20.740">
    <property type="match status" value="1"/>
</dbReference>
<reference evidence="11" key="1">
    <citation type="journal article" date="2016" name="Mol. Biol. Evol.">
        <title>Novel hydrogenosomes in the microaerophilic jakobid Stygiella incarcerata.</title>
        <authorList>
            <person name="Leger M.M."/>
            <person name="Eme L."/>
            <person name="Hug L.A."/>
            <person name="Roger A.J."/>
        </authorList>
    </citation>
    <scope>NUCLEOTIDE SEQUENCE</scope>
</reference>
<dbReference type="CDD" id="cd00207">
    <property type="entry name" value="fer2"/>
    <property type="match status" value="1"/>
</dbReference>
<dbReference type="InterPro" id="IPR000283">
    <property type="entry name" value="NADH_UbQ_OxRdtase_75kDa_su_CS"/>
</dbReference>
<dbReference type="InterPro" id="IPR036991">
    <property type="entry name" value="Fe_hydrogenase_ssu_sf"/>
</dbReference>
<dbReference type="FunFam" id="3.30.70.20:FF:000035">
    <property type="entry name" value="Iron hydrogenase 1"/>
    <property type="match status" value="1"/>
</dbReference>
<dbReference type="PROSITE" id="PS51839">
    <property type="entry name" value="4FE4S_HC3"/>
    <property type="match status" value="1"/>
</dbReference>
<dbReference type="InterPro" id="IPR001041">
    <property type="entry name" value="2Fe-2S_ferredoxin-type"/>
</dbReference>
<dbReference type="InterPro" id="IPR036010">
    <property type="entry name" value="2Fe-2S_ferredoxin-like_sf"/>
</dbReference>
<dbReference type="SUPFAM" id="SSF54292">
    <property type="entry name" value="2Fe-2S ferredoxin-like"/>
    <property type="match status" value="1"/>
</dbReference>
<evidence type="ECO:0000256" key="1">
    <source>
        <dbReference type="ARBA" id="ARBA00001966"/>
    </source>
</evidence>
<dbReference type="Gene3D" id="3.30.70.20">
    <property type="match status" value="1"/>
</dbReference>
<dbReference type="GO" id="GO:0005506">
    <property type="term" value="F:iron ion binding"/>
    <property type="evidence" value="ECO:0007669"/>
    <property type="project" value="InterPro"/>
</dbReference>
<sequence>MSFLAKSFRVSSAASTFARFLSGKMVPITINGRRVEAEEGSSLLEACENAGVFIPKLCYHPALESVGTCRLCLVDVKGMGKLQPSCMTKVASGLEVVTENPEILEAIRANLRLLRSRHPNDCMTCEVNGRCQFQDLLYRYQIEDKYDKMSRIERKEELDLSSPSLVRDMDKCVLCGRCVRVCASIQGMNILAMVNRGSVEIPETVFELPLNSTQCINCGQCATVCPVGAIIEKPHIHDVVDALKHKDDRIIIASTAPAVRVAISEEFGLAPGSISTGHMVAALRKCGFDKVFDTNFTADLTTVEEANEFIARVKTGGPFPMFTSCCPAWINMVEKLYPELIPNISSCRSPQAMMGSLVKTFYAKKIGVAPEKIVLTSIMPCTAKKDEIQREQLAGDTDYVLTTRELAKLFRLNDVNFSSLEESDFDSPLGLSTGAAAIFGATGGVMESALRTAYETITGKDLPSVDLNAVRGLEGIRDAVVDVDGLKVKVAIANGGANVRKLIEKVLAKEADYHFIEIMECRGGCVGGGGEPKSMDKDILPKRIGGIYKIDHDMKMRKAHQNPAIKEIYEEFLEKPNSHIAHDLLHTHYHSRKIE</sequence>
<proteinExistence type="evidence at transcript level"/>
<dbReference type="InterPro" id="IPR009016">
    <property type="entry name" value="Fe_hydrogenase"/>
</dbReference>
<dbReference type="InterPro" id="IPR017900">
    <property type="entry name" value="4Fe4S_Fe_S_CS"/>
</dbReference>
<keyword evidence="4" id="KW-0479">Metal-binding</keyword>